<evidence type="ECO:0000313" key="5">
    <source>
        <dbReference type="EMBL" id="MBP1040255.1"/>
    </source>
</evidence>
<keyword evidence="1" id="KW-0805">Transcription regulation</keyword>
<evidence type="ECO:0000313" key="6">
    <source>
        <dbReference type="Proteomes" id="UP000674938"/>
    </source>
</evidence>
<dbReference type="PRINTS" id="PR00032">
    <property type="entry name" value="HTHARAC"/>
</dbReference>
<dbReference type="PANTHER" id="PTHR43280:SF28">
    <property type="entry name" value="HTH-TYPE TRANSCRIPTIONAL ACTIVATOR RHAS"/>
    <property type="match status" value="1"/>
</dbReference>
<dbReference type="InterPro" id="IPR003313">
    <property type="entry name" value="AraC-bd"/>
</dbReference>
<keyword evidence="3" id="KW-0804">Transcription</keyword>
<dbReference type="SMART" id="SM00342">
    <property type="entry name" value="HTH_ARAC"/>
    <property type="match status" value="1"/>
</dbReference>
<dbReference type="Gene3D" id="2.60.120.280">
    <property type="entry name" value="Regulatory protein AraC"/>
    <property type="match status" value="1"/>
</dbReference>
<dbReference type="Gene3D" id="1.10.10.60">
    <property type="entry name" value="Homeodomain-like"/>
    <property type="match status" value="2"/>
</dbReference>
<sequence>MNDFWQKANHSWTSDSTRYILTPSKKNQEMFYFIQEIGHFKAFQPYYTEREHLASYLMKYTLSGQGRLHYQGQTYVLEKGDVFLIDCQHYQYYETISDEPWEMAWVHFHGGASPLFYQDYLKNGGQTFKTRTKRIGRIMENLLQLQVNRNARTDFTCSLLLHELLNELVIQKNELDFLETDVPSYIFALQTFLDDHFQEAITLDSLEKSFMINKYQLNKEFSKYIGTPPIEYLIAKRMNLAKDLLRYTTKPIKEIAMDVGIENTPYFSRLFKIKTGVTPNTYRKNG</sequence>
<dbReference type="EMBL" id="JAEEGA010000002">
    <property type="protein sequence ID" value="MBP1040255.1"/>
    <property type="molecule type" value="Genomic_DNA"/>
</dbReference>
<dbReference type="Proteomes" id="UP000674938">
    <property type="component" value="Unassembled WGS sequence"/>
</dbReference>
<dbReference type="InterPro" id="IPR020449">
    <property type="entry name" value="Tscrpt_reg_AraC-type_HTH"/>
</dbReference>
<name>A0A940P8X6_9ENTE</name>
<dbReference type="RefSeq" id="WP_209525147.1">
    <property type="nucleotide sequence ID" value="NZ_JAEEGA010000002.1"/>
</dbReference>
<proteinExistence type="predicted"/>
<organism evidence="5 6">
    <name type="scientific">Vagococcus allomyrinae</name>
    <dbReference type="NCBI Taxonomy" id="2794353"/>
    <lineage>
        <taxon>Bacteria</taxon>
        <taxon>Bacillati</taxon>
        <taxon>Bacillota</taxon>
        <taxon>Bacilli</taxon>
        <taxon>Lactobacillales</taxon>
        <taxon>Enterococcaceae</taxon>
        <taxon>Vagococcus</taxon>
    </lineage>
</organism>
<dbReference type="GO" id="GO:0043565">
    <property type="term" value="F:sequence-specific DNA binding"/>
    <property type="evidence" value="ECO:0007669"/>
    <property type="project" value="InterPro"/>
</dbReference>
<gene>
    <name evidence="5" type="ORF">I6N95_04430</name>
</gene>
<protein>
    <submittedName>
        <fullName evidence="5">Helix-turn-helix domain-containing protein</fullName>
    </submittedName>
</protein>
<accession>A0A940P8X6</accession>
<dbReference type="GO" id="GO:0003700">
    <property type="term" value="F:DNA-binding transcription factor activity"/>
    <property type="evidence" value="ECO:0007669"/>
    <property type="project" value="InterPro"/>
</dbReference>
<evidence type="ECO:0000256" key="2">
    <source>
        <dbReference type="ARBA" id="ARBA00023125"/>
    </source>
</evidence>
<evidence type="ECO:0000256" key="1">
    <source>
        <dbReference type="ARBA" id="ARBA00023015"/>
    </source>
</evidence>
<comment type="caution">
    <text evidence="5">The sequence shown here is derived from an EMBL/GenBank/DDBJ whole genome shotgun (WGS) entry which is preliminary data.</text>
</comment>
<dbReference type="InterPro" id="IPR009057">
    <property type="entry name" value="Homeodomain-like_sf"/>
</dbReference>
<dbReference type="AlphaFoldDB" id="A0A940P8X6"/>
<keyword evidence="6" id="KW-1185">Reference proteome</keyword>
<keyword evidence="2" id="KW-0238">DNA-binding</keyword>
<dbReference type="PROSITE" id="PS01124">
    <property type="entry name" value="HTH_ARAC_FAMILY_2"/>
    <property type="match status" value="1"/>
</dbReference>
<dbReference type="SUPFAM" id="SSF51215">
    <property type="entry name" value="Regulatory protein AraC"/>
    <property type="match status" value="1"/>
</dbReference>
<feature type="domain" description="HTH araC/xylS-type" evidence="4">
    <location>
        <begin position="187"/>
        <end position="285"/>
    </location>
</feature>
<evidence type="ECO:0000259" key="4">
    <source>
        <dbReference type="PROSITE" id="PS01124"/>
    </source>
</evidence>
<dbReference type="SUPFAM" id="SSF46689">
    <property type="entry name" value="Homeodomain-like"/>
    <property type="match status" value="1"/>
</dbReference>
<dbReference type="InterPro" id="IPR018060">
    <property type="entry name" value="HTH_AraC"/>
</dbReference>
<dbReference type="InterPro" id="IPR037923">
    <property type="entry name" value="HTH-like"/>
</dbReference>
<evidence type="ECO:0000256" key="3">
    <source>
        <dbReference type="ARBA" id="ARBA00023163"/>
    </source>
</evidence>
<reference evidence="5" key="1">
    <citation type="submission" date="2020-12" db="EMBL/GenBank/DDBJ databases">
        <title>Vagococcus allomyrinae sp. nov. and Enterococcus lavae sp. nov., isolated from the larvae of Allomyrina dichotoma.</title>
        <authorList>
            <person name="Lee S.D."/>
        </authorList>
    </citation>
    <scope>NUCLEOTIDE SEQUENCE</scope>
    <source>
        <strain evidence="5">BWB3-3</strain>
    </source>
</reference>
<dbReference type="PANTHER" id="PTHR43280">
    <property type="entry name" value="ARAC-FAMILY TRANSCRIPTIONAL REGULATOR"/>
    <property type="match status" value="1"/>
</dbReference>
<dbReference type="Pfam" id="PF12833">
    <property type="entry name" value="HTH_18"/>
    <property type="match status" value="1"/>
</dbReference>
<dbReference type="Pfam" id="PF02311">
    <property type="entry name" value="AraC_binding"/>
    <property type="match status" value="1"/>
</dbReference>